<sequence length="242" mass="26898">MVVIVVGVGENKNVEKAANNMDFEVLLSYSEEEFIKMIHKGLGDAYMRGSLNSAPIIKELRKIGDPKRASFIKLDDHSFFLAPVGIDEGFTIDDKIKIIDYCSKFMEKIGIKATIAVISGGRPQDIGRAPEIDKSIKEAKKLTSMIKDKYNIKHYYILIEDAIKDGRNLILAPDGITGNLIFRSLVLIGSAKSHGAITLGIDPIFIDTSRAQTVEGYERALKFAYKLANMREDVDETPKTNL</sequence>
<dbReference type="Proteomes" id="UP000831817">
    <property type="component" value="Chromosome"/>
</dbReference>
<dbReference type="InterPro" id="IPR016764">
    <property type="entry name" value="MeTrfase_MtxX_xsu"/>
</dbReference>
<dbReference type="EMBL" id="AP025698">
    <property type="protein sequence ID" value="BDH79495.1"/>
    <property type="molecule type" value="Genomic_DNA"/>
</dbReference>
<keyword evidence="3" id="KW-0808">Transferase</keyword>
<comment type="similarity">
    <text evidence="1">Belongs to the MtxX family.</text>
</comment>
<keyword evidence="2 4" id="KW-0489">Methyltransferase</keyword>
<dbReference type="PIRSF" id="PIRSF019709">
    <property type="entry name" value="Methyltransf_MtxX"/>
    <property type="match status" value="1"/>
</dbReference>
<reference evidence="4 5" key="1">
    <citation type="submission" date="2022-04" db="EMBL/GenBank/DDBJ databases">
        <title>Complete genome of Methanothermobacter tenebrarum strain RMAS.</title>
        <authorList>
            <person name="Nakamura K."/>
            <person name="Oshima K."/>
            <person name="Hattori M."/>
            <person name="Kamagata Y."/>
            <person name="Takamizawa K."/>
        </authorList>
    </citation>
    <scope>NUCLEOTIDE SEQUENCE [LARGE SCALE GENOMIC DNA]</scope>
    <source>
        <strain evidence="4 5">RMAS</strain>
    </source>
</reference>
<dbReference type="NCBIfam" id="TIGR03270">
    <property type="entry name" value="methan_mark_4"/>
    <property type="match status" value="1"/>
</dbReference>
<dbReference type="GO" id="GO:0008168">
    <property type="term" value="F:methyltransferase activity"/>
    <property type="evidence" value="ECO:0007669"/>
    <property type="project" value="UniProtKB-KW"/>
</dbReference>
<dbReference type="Gene3D" id="3.40.718.10">
    <property type="entry name" value="Isopropylmalate Dehydrogenase"/>
    <property type="match status" value="1"/>
</dbReference>
<gene>
    <name evidence="4" type="ORF">MTTB_08740</name>
</gene>
<dbReference type="RefSeq" id="WP_248563846.1">
    <property type="nucleotide sequence ID" value="NZ_AP025698.1"/>
</dbReference>
<dbReference type="GeneID" id="71965391"/>
<evidence type="ECO:0000313" key="5">
    <source>
        <dbReference type="Proteomes" id="UP000831817"/>
    </source>
</evidence>
<evidence type="ECO:0000256" key="2">
    <source>
        <dbReference type="ARBA" id="ARBA00022603"/>
    </source>
</evidence>
<evidence type="ECO:0000313" key="4">
    <source>
        <dbReference type="EMBL" id="BDH79495.1"/>
    </source>
</evidence>
<keyword evidence="5" id="KW-1185">Reference proteome</keyword>
<accession>A0ABM7YBF6</accession>
<evidence type="ECO:0000256" key="3">
    <source>
        <dbReference type="ARBA" id="ARBA00022679"/>
    </source>
</evidence>
<dbReference type="GO" id="GO:0032259">
    <property type="term" value="P:methylation"/>
    <property type="evidence" value="ECO:0007669"/>
    <property type="project" value="UniProtKB-KW"/>
</dbReference>
<name>A0ABM7YBF6_9EURY</name>
<evidence type="ECO:0000256" key="1">
    <source>
        <dbReference type="ARBA" id="ARBA00009125"/>
    </source>
</evidence>
<proteinExistence type="inferred from homology"/>
<dbReference type="SUPFAM" id="SSF53659">
    <property type="entry name" value="Isocitrate/Isopropylmalate dehydrogenase-like"/>
    <property type="match status" value="1"/>
</dbReference>
<protein>
    <submittedName>
        <fullName evidence="4">Methyltransferase</fullName>
    </submittedName>
</protein>
<organism evidence="4 5">
    <name type="scientific">Methanothermobacter tenebrarum</name>
    <dbReference type="NCBI Taxonomy" id="680118"/>
    <lineage>
        <taxon>Archaea</taxon>
        <taxon>Methanobacteriati</taxon>
        <taxon>Methanobacteriota</taxon>
        <taxon>Methanomada group</taxon>
        <taxon>Methanobacteria</taxon>
        <taxon>Methanobacteriales</taxon>
        <taxon>Methanobacteriaceae</taxon>
        <taxon>Methanothermobacter</taxon>
    </lineage>
</organism>